<keyword evidence="5" id="KW-0378">Hydrolase</keyword>
<comment type="caution">
    <text evidence="9">The sequence shown here is derived from an EMBL/GenBank/DDBJ whole genome shotgun (WGS) entry which is preliminary data.</text>
</comment>
<evidence type="ECO:0000256" key="3">
    <source>
        <dbReference type="ARBA" id="ARBA00022723"/>
    </source>
</evidence>
<dbReference type="InterPro" id="IPR046450">
    <property type="entry name" value="PA_dom_sf"/>
</dbReference>
<dbReference type="CDD" id="cd05660">
    <property type="entry name" value="M28_like_PA"/>
    <property type="match status" value="1"/>
</dbReference>
<dbReference type="PANTHER" id="PTHR12147">
    <property type="entry name" value="METALLOPEPTIDASE M28 FAMILY MEMBER"/>
    <property type="match status" value="1"/>
</dbReference>
<evidence type="ECO:0000259" key="8">
    <source>
        <dbReference type="Pfam" id="PF04389"/>
    </source>
</evidence>
<feature type="domain" description="Peptidase M28" evidence="8">
    <location>
        <begin position="298"/>
        <end position="517"/>
    </location>
</feature>
<accession>A0A941CXG7</accession>
<keyword evidence="10" id="KW-1185">Reference proteome</keyword>
<dbReference type="GO" id="GO:0008235">
    <property type="term" value="F:metalloexopeptidase activity"/>
    <property type="evidence" value="ECO:0007669"/>
    <property type="project" value="InterPro"/>
</dbReference>
<keyword evidence="3" id="KW-0479">Metal-binding</keyword>
<dbReference type="EMBL" id="JAGSGD010000001">
    <property type="protein sequence ID" value="MBR7618505.1"/>
    <property type="molecule type" value="Genomic_DNA"/>
</dbReference>
<evidence type="ECO:0000256" key="1">
    <source>
        <dbReference type="ARBA" id="ARBA00022438"/>
    </source>
</evidence>
<dbReference type="RefSeq" id="WP_215338383.1">
    <property type="nucleotide sequence ID" value="NZ_JAGSGD010000001.1"/>
</dbReference>
<dbReference type="GO" id="GO:0006508">
    <property type="term" value="P:proteolysis"/>
    <property type="evidence" value="ECO:0007669"/>
    <property type="project" value="UniProtKB-KW"/>
</dbReference>
<feature type="signal peptide" evidence="7">
    <location>
        <begin position="1"/>
        <end position="19"/>
    </location>
</feature>
<keyword evidence="4 7" id="KW-0732">Signal</keyword>
<evidence type="ECO:0000256" key="4">
    <source>
        <dbReference type="ARBA" id="ARBA00022729"/>
    </source>
</evidence>
<dbReference type="AlphaFoldDB" id="A0A941CXG7"/>
<dbReference type="FunFam" id="3.40.630.10:FF:000088">
    <property type="entry name" value="Peptidase M20"/>
    <property type="match status" value="1"/>
</dbReference>
<gene>
    <name evidence="9" type="ORF">JKL49_03810</name>
</gene>
<evidence type="ECO:0000256" key="5">
    <source>
        <dbReference type="ARBA" id="ARBA00022801"/>
    </source>
</evidence>
<keyword evidence="2" id="KW-0645">Protease</keyword>
<proteinExistence type="predicted"/>
<organism evidence="9 10">
    <name type="scientific">Phenylobacterium glaciei</name>
    <dbReference type="NCBI Taxonomy" id="2803784"/>
    <lineage>
        <taxon>Bacteria</taxon>
        <taxon>Pseudomonadati</taxon>
        <taxon>Pseudomonadota</taxon>
        <taxon>Alphaproteobacteria</taxon>
        <taxon>Caulobacterales</taxon>
        <taxon>Caulobacteraceae</taxon>
        <taxon>Phenylobacterium</taxon>
    </lineage>
</organism>
<dbReference type="PANTHER" id="PTHR12147:SF56">
    <property type="entry name" value="AMINOPEPTIDASE YDR415C-RELATED"/>
    <property type="match status" value="1"/>
</dbReference>
<dbReference type="GO" id="GO:0004177">
    <property type="term" value="F:aminopeptidase activity"/>
    <property type="evidence" value="ECO:0007669"/>
    <property type="project" value="UniProtKB-KW"/>
</dbReference>
<evidence type="ECO:0000256" key="6">
    <source>
        <dbReference type="ARBA" id="ARBA00022833"/>
    </source>
</evidence>
<dbReference type="CDD" id="cd04821">
    <property type="entry name" value="PA_M28_1_2"/>
    <property type="match status" value="1"/>
</dbReference>
<dbReference type="InterPro" id="IPR045175">
    <property type="entry name" value="M28_fam"/>
</dbReference>
<reference evidence="9" key="1">
    <citation type="submission" date="2021-04" db="EMBL/GenBank/DDBJ databases">
        <title>Draft genome assembly of strain Phenylobacterium sp. 20VBR1 using MiniION and Illumina platforms.</title>
        <authorList>
            <person name="Thomas F.A."/>
            <person name="Krishnan K.P."/>
            <person name="Sinha R.K."/>
        </authorList>
    </citation>
    <scope>NUCLEOTIDE SEQUENCE</scope>
    <source>
        <strain evidence="9">20VBR1</strain>
    </source>
</reference>
<keyword evidence="1" id="KW-0031">Aminopeptidase</keyword>
<dbReference type="Proteomes" id="UP000622580">
    <property type="component" value="Unassembled WGS sequence"/>
</dbReference>
<evidence type="ECO:0000256" key="2">
    <source>
        <dbReference type="ARBA" id="ARBA00022670"/>
    </source>
</evidence>
<evidence type="ECO:0000256" key="7">
    <source>
        <dbReference type="SAM" id="SignalP"/>
    </source>
</evidence>
<dbReference type="Gene3D" id="3.50.30.30">
    <property type="match status" value="1"/>
</dbReference>
<dbReference type="SUPFAM" id="SSF52025">
    <property type="entry name" value="PA domain"/>
    <property type="match status" value="1"/>
</dbReference>
<dbReference type="InterPro" id="IPR007484">
    <property type="entry name" value="Peptidase_M28"/>
</dbReference>
<feature type="chain" id="PRO_5037415794" evidence="7">
    <location>
        <begin position="20"/>
        <end position="552"/>
    </location>
</feature>
<evidence type="ECO:0000313" key="9">
    <source>
        <dbReference type="EMBL" id="MBR7618505.1"/>
    </source>
</evidence>
<evidence type="ECO:0000313" key="10">
    <source>
        <dbReference type="Proteomes" id="UP000622580"/>
    </source>
</evidence>
<dbReference type="Pfam" id="PF04389">
    <property type="entry name" value="Peptidase_M28"/>
    <property type="match status" value="1"/>
</dbReference>
<dbReference type="GO" id="GO:0046872">
    <property type="term" value="F:metal ion binding"/>
    <property type="evidence" value="ECO:0007669"/>
    <property type="project" value="UniProtKB-KW"/>
</dbReference>
<sequence length="552" mass="58850">MKLPSLTLAAVLLATTAQAQTSGPIDPARLSAIVKVMASDAFEGRSPGSPGEARTVDYLIGQFKALKLEPAGDKGGWTQEVQLQRLQVQPGAKLSVSVGGKTTALEQAQQINVATLRPVDHVAIAGAPLVFVGYGVKAPERGWDDFKGYDLKGKVAVFLINDPDFEAKAGEPVAGKFGGQAAAYYARWTYKYEEAVRQGAIAALIVHETPGAGYGWSTVAASNGESFDIVRPDPGKDKLLLQGWVARDTAVDLFQQAGLDFEALKTSARSPDFRPVALTGATFSADYGVTHSQVTSRNVIAKLTGASRPTQSVMFSAHWDAFGLGAPINGDKVRHGAADDAIGVAGVLEIARAFAAGPRPARTTLFAAWTAEERGLLGSEYYGVHPTTPLDQMAANFTMDVLQTAGPSKDVVLVGYGQSQLDDRLIAAAKAQNRVVTPDAHPERGLFFRADHFSLAKQGVPVMLMMGLGGGPDLVAGGREAGDRWVSDYTAHCYHQPCDAWSPDWDLRGAAQDVQLLYVMGQAIASDPKDWPDWKDGSEFKAIRERTAGARR</sequence>
<name>A0A941CXG7_9CAUL</name>
<dbReference type="SUPFAM" id="SSF53187">
    <property type="entry name" value="Zn-dependent exopeptidases"/>
    <property type="match status" value="1"/>
</dbReference>
<protein>
    <submittedName>
        <fullName evidence="9">M28 family peptidase</fullName>
    </submittedName>
</protein>
<dbReference type="Gene3D" id="3.40.630.10">
    <property type="entry name" value="Zn peptidases"/>
    <property type="match status" value="1"/>
</dbReference>
<keyword evidence="6" id="KW-0862">Zinc</keyword>